<name>A0A9P5X9H5_9AGAR</name>
<protein>
    <submittedName>
        <fullName evidence="3">Uncharacterized protein</fullName>
    </submittedName>
</protein>
<evidence type="ECO:0000256" key="1">
    <source>
        <dbReference type="SAM" id="MobiDB-lite"/>
    </source>
</evidence>
<dbReference type="AlphaFoldDB" id="A0A9P5X9H5"/>
<keyword evidence="4" id="KW-1185">Reference proteome</keyword>
<dbReference type="EMBL" id="MU151223">
    <property type="protein sequence ID" value="KAF9446923.1"/>
    <property type="molecule type" value="Genomic_DNA"/>
</dbReference>
<gene>
    <name evidence="3" type="ORF">P691DRAFT_803270</name>
</gene>
<evidence type="ECO:0000313" key="3">
    <source>
        <dbReference type="EMBL" id="KAF9446923.1"/>
    </source>
</evidence>
<evidence type="ECO:0000256" key="2">
    <source>
        <dbReference type="SAM" id="SignalP"/>
    </source>
</evidence>
<reference evidence="3" key="1">
    <citation type="submission" date="2020-11" db="EMBL/GenBank/DDBJ databases">
        <authorList>
            <consortium name="DOE Joint Genome Institute"/>
            <person name="Ahrendt S."/>
            <person name="Riley R."/>
            <person name="Andreopoulos W."/>
            <person name="Labutti K."/>
            <person name="Pangilinan J."/>
            <person name="Ruiz-Duenas F.J."/>
            <person name="Barrasa J.M."/>
            <person name="Sanchez-Garcia M."/>
            <person name="Camarero S."/>
            <person name="Miyauchi S."/>
            <person name="Serrano A."/>
            <person name="Linde D."/>
            <person name="Babiker R."/>
            <person name="Drula E."/>
            <person name="Ayuso-Fernandez I."/>
            <person name="Pacheco R."/>
            <person name="Padilla G."/>
            <person name="Ferreira P."/>
            <person name="Barriuso J."/>
            <person name="Kellner H."/>
            <person name="Castanera R."/>
            <person name="Alfaro M."/>
            <person name="Ramirez L."/>
            <person name="Pisabarro A.G."/>
            <person name="Kuo A."/>
            <person name="Tritt A."/>
            <person name="Lipzen A."/>
            <person name="He G."/>
            <person name="Yan M."/>
            <person name="Ng V."/>
            <person name="Cullen D."/>
            <person name="Martin F."/>
            <person name="Rosso M.-N."/>
            <person name="Henrissat B."/>
            <person name="Hibbett D."/>
            <person name="Martinez A.T."/>
            <person name="Grigoriev I.V."/>
        </authorList>
    </citation>
    <scope>NUCLEOTIDE SEQUENCE</scope>
    <source>
        <strain evidence="3">MF-IS2</strain>
    </source>
</reference>
<evidence type="ECO:0000313" key="4">
    <source>
        <dbReference type="Proteomes" id="UP000807342"/>
    </source>
</evidence>
<feature type="signal peptide" evidence="2">
    <location>
        <begin position="1"/>
        <end position="19"/>
    </location>
</feature>
<sequence>MKTALQFCVLFALIFTVLGRPIPVSKSLGHSQESSQASNTCLPDGHGGACGEKNSFVDKPTVVTITGRYADKNPASSGGHSLGAKEAAPLSVTSNTEDSSYHNKRNKTGASKGDNEDEEEDDDDDGGNGDEDEDEDEDEEDEDEDEDGDDEEGETGCDDED</sequence>
<feature type="chain" id="PRO_5040343398" evidence="2">
    <location>
        <begin position="20"/>
        <end position="161"/>
    </location>
</feature>
<accession>A0A9P5X9H5</accession>
<dbReference type="Proteomes" id="UP000807342">
    <property type="component" value="Unassembled WGS sequence"/>
</dbReference>
<keyword evidence="2" id="KW-0732">Signal</keyword>
<feature type="region of interest" description="Disordered" evidence="1">
    <location>
        <begin position="68"/>
        <end position="161"/>
    </location>
</feature>
<feature type="non-terminal residue" evidence="3">
    <location>
        <position position="161"/>
    </location>
</feature>
<organism evidence="3 4">
    <name type="scientific">Macrolepiota fuliginosa MF-IS2</name>
    <dbReference type="NCBI Taxonomy" id="1400762"/>
    <lineage>
        <taxon>Eukaryota</taxon>
        <taxon>Fungi</taxon>
        <taxon>Dikarya</taxon>
        <taxon>Basidiomycota</taxon>
        <taxon>Agaricomycotina</taxon>
        <taxon>Agaricomycetes</taxon>
        <taxon>Agaricomycetidae</taxon>
        <taxon>Agaricales</taxon>
        <taxon>Agaricineae</taxon>
        <taxon>Agaricaceae</taxon>
        <taxon>Macrolepiota</taxon>
    </lineage>
</organism>
<proteinExistence type="predicted"/>
<comment type="caution">
    <text evidence="3">The sequence shown here is derived from an EMBL/GenBank/DDBJ whole genome shotgun (WGS) entry which is preliminary data.</text>
</comment>
<feature type="compositionally biased region" description="Acidic residues" evidence="1">
    <location>
        <begin position="115"/>
        <end position="161"/>
    </location>
</feature>